<proteinExistence type="predicted"/>
<dbReference type="HOGENOM" id="CLU_157929_0_0_5"/>
<dbReference type="InterPro" id="IPR045516">
    <property type="entry name" value="DUF6477"/>
</dbReference>
<protein>
    <submittedName>
        <fullName evidence="2">Uncharacterized protein</fullName>
    </submittedName>
</protein>
<keyword evidence="3" id="KW-1185">Reference proteome</keyword>
<accession>Q2CHM1</accession>
<feature type="region of interest" description="Disordered" evidence="1">
    <location>
        <begin position="92"/>
        <end position="132"/>
    </location>
</feature>
<feature type="compositionally biased region" description="Low complexity" evidence="1">
    <location>
        <begin position="118"/>
        <end position="132"/>
    </location>
</feature>
<dbReference type="AlphaFoldDB" id="Q2CHM1"/>
<evidence type="ECO:0000313" key="2">
    <source>
        <dbReference type="EMBL" id="EAR52273.1"/>
    </source>
</evidence>
<dbReference type="Pfam" id="PF20083">
    <property type="entry name" value="DUF6477"/>
    <property type="match status" value="1"/>
</dbReference>
<reference evidence="2 3" key="1">
    <citation type="journal article" date="2010" name="J. Bacteriol.">
        <title>Genome sequences of Oceanicola granulosus HTCC2516(T) and Oceanicola batsensis HTCC2597(TDelta).</title>
        <authorList>
            <person name="Thrash J.C."/>
            <person name="Cho J.C."/>
            <person name="Vergin K.L."/>
            <person name="Giovannoni S.J."/>
        </authorList>
    </citation>
    <scope>NUCLEOTIDE SEQUENCE [LARGE SCALE GENOMIC DNA]</scope>
    <source>
        <strain evidence="3">ATCC BAA-861 / DSM 15982 / KCTC 12143 / HTCC2516</strain>
    </source>
</reference>
<comment type="caution">
    <text evidence="2">The sequence shown here is derived from an EMBL/GenBank/DDBJ whole genome shotgun (WGS) entry which is preliminary data.</text>
</comment>
<sequence>MQDLFTKAAALKRPKLLVSAARFGLEDYRRDTHLPRILRSAGAPRTGVALVRLLELEESLNARRNTGAADYSIARHVEVLIAIMGEARLLRAASRPRTSPDPQEKASGIEALRSATKARSAASISGSSAGAW</sequence>
<dbReference type="OrthoDB" id="7875218at2"/>
<evidence type="ECO:0000313" key="3">
    <source>
        <dbReference type="Proteomes" id="UP000003635"/>
    </source>
</evidence>
<name>Q2CHM1_OCEGH</name>
<dbReference type="eggNOG" id="ENOG5032YYG">
    <property type="taxonomic scope" value="Bacteria"/>
</dbReference>
<organism evidence="2 3">
    <name type="scientific">Oceanicola granulosus (strain ATCC BAA-861 / DSM 15982 / KCTC 12143 / HTCC2516)</name>
    <dbReference type="NCBI Taxonomy" id="314256"/>
    <lineage>
        <taxon>Bacteria</taxon>
        <taxon>Pseudomonadati</taxon>
        <taxon>Pseudomonadota</taxon>
        <taxon>Alphaproteobacteria</taxon>
        <taxon>Rhodobacterales</taxon>
        <taxon>Roseobacteraceae</taxon>
        <taxon>Oceanicola</taxon>
    </lineage>
</organism>
<dbReference type="EMBL" id="AAOT01000005">
    <property type="protein sequence ID" value="EAR52273.1"/>
    <property type="molecule type" value="Genomic_DNA"/>
</dbReference>
<gene>
    <name evidence="2" type="ORF">OG2516_02514</name>
</gene>
<dbReference type="RefSeq" id="WP_007254033.1">
    <property type="nucleotide sequence ID" value="NZ_CH724107.1"/>
</dbReference>
<evidence type="ECO:0000256" key="1">
    <source>
        <dbReference type="SAM" id="MobiDB-lite"/>
    </source>
</evidence>
<dbReference type="STRING" id="314256.OG2516_02514"/>
<dbReference type="Proteomes" id="UP000003635">
    <property type="component" value="Unassembled WGS sequence"/>
</dbReference>